<dbReference type="GO" id="GO:0005802">
    <property type="term" value="C:trans-Golgi network"/>
    <property type="evidence" value="ECO:0007669"/>
    <property type="project" value="TreeGrafter"/>
</dbReference>
<dbReference type="Pfam" id="PF00533">
    <property type="entry name" value="BRCT"/>
    <property type="match status" value="1"/>
</dbReference>
<feature type="domain" description="Fibronectin type-III" evidence="7">
    <location>
        <begin position="78"/>
        <end position="168"/>
    </location>
</feature>
<feature type="compositionally biased region" description="Acidic residues" evidence="5">
    <location>
        <begin position="461"/>
        <end position="493"/>
    </location>
</feature>
<proteinExistence type="inferred from homology"/>
<feature type="compositionally biased region" description="Basic and acidic residues" evidence="5">
    <location>
        <begin position="409"/>
        <end position="419"/>
    </location>
</feature>
<feature type="compositionally biased region" description="Polar residues" evidence="5">
    <location>
        <begin position="349"/>
        <end position="365"/>
    </location>
</feature>
<feature type="compositionally biased region" description="Basic residues" evidence="5">
    <location>
        <begin position="650"/>
        <end position="664"/>
    </location>
</feature>
<dbReference type="FunFam" id="3.40.50.10190:FF:000077">
    <property type="entry name" value="Chitin biosynthesis protein CHS5"/>
    <property type="match status" value="1"/>
</dbReference>
<dbReference type="Gene3D" id="2.60.40.10">
    <property type="entry name" value="Immunoglobulins"/>
    <property type="match status" value="1"/>
</dbReference>
<dbReference type="Gene3D" id="6.20.120.50">
    <property type="match status" value="1"/>
</dbReference>
<dbReference type="GO" id="GO:0006893">
    <property type="term" value="P:Golgi to plasma membrane transport"/>
    <property type="evidence" value="ECO:0007669"/>
    <property type="project" value="TreeGrafter"/>
</dbReference>
<feature type="compositionally biased region" description="Polar residues" evidence="5">
    <location>
        <begin position="599"/>
        <end position="613"/>
    </location>
</feature>
<name>G2WJF1_YEASK</name>
<gene>
    <name evidence="8" type="primary">K7_CHS5</name>
    <name evidence="8" type="ORF">SYK7_049291</name>
</gene>
<evidence type="ECO:0000256" key="5">
    <source>
        <dbReference type="SAM" id="MobiDB-lite"/>
    </source>
</evidence>
<comment type="caution">
    <text evidence="8">The sequence shown here is derived from an EMBL/GenBank/DDBJ whole genome shotgun (WGS) entry which is preliminary data.</text>
</comment>
<dbReference type="OrthoDB" id="245697at2759"/>
<evidence type="ECO:0000259" key="7">
    <source>
        <dbReference type="PROSITE" id="PS50853"/>
    </source>
</evidence>
<feature type="compositionally biased region" description="Basic and acidic residues" evidence="5">
    <location>
        <begin position="494"/>
        <end position="507"/>
    </location>
</feature>
<dbReference type="InterPro" id="IPR003961">
    <property type="entry name" value="FN3_dom"/>
</dbReference>
<dbReference type="PANTHER" id="PTHR47351">
    <property type="entry name" value="CHITIN BIOSYNTHESIS PROTEIN CHS5"/>
    <property type="match status" value="1"/>
</dbReference>
<comment type="subcellular location">
    <subcellularLocation>
        <location evidence="1">Golgi apparatus</location>
    </subcellularLocation>
</comment>
<dbReference type="Pfam" id="PF16893">
    <property type="entry name" value="fn3_2"/>
    <property type="match status" value="1"/>
</dbReference>
<evidence type="ECO:0000256" key="1">
    <source>
        <dbReference type="ARBA" id="ARBA00004555"/>
    </source>
</evidence>
<evidence type="ECO:0000256" key="4">
    <source>
        <dbReference type="ARBA" id="ARBA00071189"/>
    </source>
</evidence>
<dbReference type="InterPro" id="IPR031673">
    <property type="entry name" value="Chs5_N"/>
</dbReference>
<feature type="compositionally biased region" description="Acidic residues" evidence="5">
    <location>
        <begin position="620"/>
        <end position="631"/>
    </location>
</feature>
<dbReference type="CDD" id="cd00063">
    <property type="entry name" value="FN3"/>
    <property type="match status" value="1"/>
</dbReference>
<dbReference type="CDD" id="cd13945">
    <property type="entry name" value="Chs5_N"/>
    <property type="match status" value="1"/>
</dbReference>
<dbReference type="Gene3D" id="3.40.50.10190">
    <property type="entry name" value="BRCT domain"/>
    <property type="match status" value="1"/>
</dbReference>
<dbReference type="HOGENOM" id="CLU_019904_3_0_1"/>
<comment type="similarity">
    <text evidence="3">Belongs to the CHS5 family.</text>
</comment>
<dbReference type="PANTHER" id="PTHR47351:SF1">
    <property type="entry name" value="CHITIN BIOSYNTHESIS PROTEIN CHS5"/>
    <property type="match status" value="1"/>
</dbReference>
<dbReference type="PROSITE" id="PS50853">
    <property type="entry name" value="FN3"/>
    <property type="match status" value="1"/>
</dbReference>
<evidence type="ECO:0000313" key="8">
    <source>
        <dbReference type="EMBL" id="GAA25194.1"/>
    </source>
</evidence>
<dbReference type="InterPro" id="IPR013783">
    <property type="entry name" value="Ig-like_fold"/>
</dbReference>
<evidence type="ECO:0000256" key="3">
    <source>
        <dbReference type="ARBA" id="ARBA00060872"/>
    </source>
</evidence>
<feature type="compositionally biased region" description="Acidic residues" evidence="5">
    <location>
        <begin position="508"/>
        <end position="524"/>
    </location>
</feature>
<feature type="region of interest" description="Disordered" evidence="5">
    <location>
        <begin position="280"/>
        <end position="664"/>
    </location>
</feature>
<organism evidence="8 9">
    <name type="scientific">Saccharomyces cerevisiae (strain Kyokai no. 7 / NBRC 101557)</name>
    <name type="common">Baker's yeast</name>
    <dbReference type="NCBI Taxonomy" id="721032"/>
    <lineage>
        <taxon>Eukaryota</taxon>
        <taxon>Fungi</taxon>
        <taxon>Dikarya</taxon>
        <taxon>Ascomycota</taxon>
        <taxon>Saccharomycotina</taxon>
        <taxon>Saccharomycetes</taxon>
        <taxon>Saccharomycetales</taxon>
        <taxon>Saccharomycetaceae</taxon>
        <taxon>Saccharomyces</taxon>
    </lineage>
</organism>
<dbReference type="SUPFAM" id="SSF49265">
    <property type="entry name" value="Fibronectin type III"/>
    <property type="match status" value="1"/>
</dbReference>
<dbReference type="InterPro" id="IPR036420">
    <property type="entry name" value="BRCT_dom_sf"/>
</dbReference>
<evidence type="ECO:0000259" key="6">
    <source>
        <dbReference type="PROSITE" id="PS50172"/>
    </source>
</evidence>
<dbReference type="AlphaFoldDB" id="G2WJF1"/>
<dbReference type="PROSITE" id="PS50172">
    <property type="entry name" value="BRCT"/>
    <property type="match status" value="1"/>
</dbReference>
<dbReference type="Proteomes" id="UP000001608">
    <property type="component" value="Chromosome 12"/>
</dbReference>
<keyword evidence="2" id="KW-0333">Golgi apparatus</keyword>
<dbReference type="InterPro" id="IPR031669">
    <property type="entry name" value="Fn3_2"/>
</dbReference>
<feature type="compositionally biased region" description="Polar residues" evidence="5">
    <location>
        <begin position="535"/>
        <end position="544"/>
    </location>
</feature>
<dbReference type="EMBL" id="DG000048">
    <property type="protein sequence ID" value="GAA25194.1"/>
    <property type="molecule type" value="Genomic_DNA"/>
</dbReference>
<dbReference type="GO" id="GO:0000747">
    <property type="term" value="P:conjugation with cellular fusion"/>
    <property type="evidence" value="ECO:0007669"/>
    <property type="project" value="TreeGrafter"/>
</dbReference>
<reference evidence="8 9" key="1">
    <citation type="journal article" date="2011" name="DNA Res.">
        <title>Whole-genome sequencing of sake yeast Saccharomyces cerevisiae Kyokai no. 7.</title>
        <authorList>
            <person name="Akao T."/>
            <person name="Yashiro I."/>
            <person name="Hosoyama A."/>
            <person name="Kitagaki H."/>
            <person name="Horikawa H."/>
            <person name="Watanabe D."/>
            <person name="Akada R."/>
            <person name="Ando Y."/>
            <person name="Harashima S."/>
            <person name="Inoue T."/>
            <person name="Inoue Y."/>
            <person name="Kajiwara S."/>
            <person name="Kitamoto K."/>
            <person name="Kitamoto N."/>
            <person name="Kobayashi O."/>
            <person name="Kuhara S."/>
            <person name="Masubuchi T."/>
            <person name="Mizoguchi H."/>
            <person name="Nakao Y."/>
            <person name="Nakazato A."/>
            <person name="Namise M."/>
            <person name="Oba T."/>
            <person name="Ogata T."/>
            <person name="Ohta A."/>
            <person name="Sato M."/>
            <person name="Shibasaki S."/>
            <person name="Takatsume Y."/>
            <person name="Tanimoto S."/>
            <person name="Tsuboi H."/>
            <person name="Nishimura A."/>
            <person name="Yoda K."/>
            <person name="Ishikawa T."/>
            <person name="Iwashita K."/>
            <person name="Fujita N."/>
            <person name="Shimoi H."/>
        </authorList>
    </citation>
    <scope>NUCLEOTIDE SEQUENCE [LARGE SCALE GENOMIC DNA]</scope>
    <source>
        <strain evidence="9">Kyokai no. 7 / NBRC 101557</strain>
    </source>
</reference>
<feature type="domain" description="BRCT" evidence="6">
    <location>
        <begin position="166"/>
        <end position="262"/>
    </location>
</feature>
<accession>G2WJF1</accession>
<feature type="compositionally biased region" description="Basic and acidic residues" evidence="5">
    <location>
        <begin position="322"/>
        <end position="332"/>
    </location>
</feature>
<dbReference type="GO" id="GO:0034044">
    <property type="term" value="C:exomer complex"/>
    <property type="evidence" value="ECO:0007669"/>
    <property type="project" value="TreeGrafter"/>
</dbReference>
<dbReference type="FunFam" id="2.60.40.10:FF:000453">
    <property type="entry name" value="Chitin biosynthesis protein CHS5"/>
    <property type="match status" value="1"/>
</dbReference>
<dbReference type="CDD" id="cd17742">
    <property type="entry name" value="BRCT_CHS5_like"/>
    <property type="match status" value="1"/>
</dbReference>
<dbReference type="SUPFAM" id="SSF52113">
    <property type="entry name" value="BRCT domain"/>
    <property type="match status" value="1"/>
</dbReference>
<dbReference type="InterPro" id="IPR036116">
    <property type="entry name" value="FN3_sf"/>
</dbReference>
<sequence>MSSVDVLLTVGKLDASLALLTTQDHHVIEFPTVLLPENVKAGSIIKMQVSQNLEEEKKQRNHFKSIQAKILEKYGTHKPESPVLKIVNVTQTSCVLAWDPLKLGSAKLKSLILYRKGIRSMVIPNPFKVTTTKISGLSVDTPYEFQLKLITTSGTLWSEKVILRTHKMTDMSGITVCLGPLDPLKEISDLQISQCLSHIGARPLQRHVAIDTTHFVCNDLDNEESNEELIRAKHNNIPIVRPEWVRACEVEKRIVGVRGFYLDADQSILKNYTFPPVNEEELSYSKENEPVAEVADENKMPEDTTDVEQVASHNDNEGNPSEAKEQGEKSGHETAPVSPVEDPLHASTALENETTIETVNPSVRSLKSEPVGTPNIEENKADSSAEAVVEEPNEAVAESSPNEEATGQKSEDTDTHSNEQADNGFVQTEEVAENNITTESARENNEPADDAAMEFGRPEAEIETPEVNESIEDANEPVEDSNEPVEDTSEPVEDANKPVEDANKPVEDSNEPVEDSNEPVEDTSEPAKNSGEAVQETNEFTTDIASPRHQEEDIELETEPKDATESVAVEPSNEDVKPEEKGSEAEDDINNVSKEAASGESTTHQKTEASASLESSAVTEEQETTEAEVNTDDVLSTKEAKKNSGNGNSNKKKNKKNKKKGKKK</sequence>
<evidence type="ECO:0000313" key="9">
    <source>
        <dbReference type="Proteomes" id="UP000001608"/>
    </source>
</evidence>
<protein>
    <recommendedName>
        <fullName evidence="4">Chitin biosynthesis protein CHS5</fullName>
    </recommendedName>
</protein>
<dbReference type="GO" id="GO:0046983">
    <property type="term" value="F:protein dimerization activity"/>
    <property type="evidence" value="ECO:0007669"/>
    <property type="project" value="InterPro"/>
</dbReference>
<dbReference type="Pfam" id="PF16892">
    <property type="entry name" value="CHS5_N"/>
    <property type="match status" value="1"/>
</dbReference>
<dbReference type="SMART" id="SM00060">
    <property type="entry name" value="FN3"/>
    <property type="match status" value="1"/>
</dbReference>
<dbReference type="SMART" id="SM00292">
    <property type="entry name" value="BRCT"/>
    <property type="match status" value="1"/>
</dbReference>
<evidence type="ECO:0000256" key="2">
    <source>
        <dbReference type="ARBA" id="ARBA00023034"/>
    </source>
</evidence>
<dbReference type="InterPro" id="IPR052827">
    <property type="entry name" value="CHS_Export/Cell_Fusion_Reg"/>
</dbReference>
<dbReference type="InterPro" id="IPR001357">
    <property type="entry name" value="BRCT_dom"/>
</dbReference>
<feature type="compositionally biased region" description="Basic and acidic residues" evidence="5">
    <location>
        <begin position="574"/>
        <end position="584"/>
    </location>
</feature>